<evidence type="ECO:0000256" key="7">
    <source>
        <dbReference type="ARBA" id="ARBA00023012"/>
    </source>
</evidence>
<keyword evidence="4" id="KW-0597">Phosphoprotein</keyword>
<dbReference type="Gene3D" id="3.30.565.10">
    <property type="entry name" value="Histidine kinase-like ATPase, C-terminal domain"/>
    <property type="match status" value="1"/>
</dbReference>
<dbReference type="PANTHER" id="PTHR45453">
    <property type="entry name" value="PHOSPHATE REGULON SENSOR PROTEIN PHOR"/>
    <property type="match status" value="1"/>
</dbReference>
<dbReference type="InterPro" id="IPR050351">
    <property type="entry name" value="BphY/WalK/GraS-like"/>
</dbReference>
<dbReference type="InterPro" id="IPR003661">
    <property type="entry name" value="HisK_dim/P_dom"/>
</dbReference>
<keyword evidence="5" id="KW-0808">Transferase</keyword>
<accession>A0A9D2RDF1</accession>
<evidence type="ECO:0000259" key="8">
    <source>
        <dbReference type="PROSITE" id="PS50109"/>
    </source>
</evidence>
<dbReference type="Gene3D" id="1.10.287.130">
    <property type="match status" value="1"/>
</dbReference>
<keyword evidence="7" id="KW-0902">Two-component regulatory system</keyword>
<dbReference type="EMBL" id="DWUX01000181">
    <property type="protein sequence ID" value="HJD40356.1"/>
    <property type="molecule type" value="Genomic_DNA"/>
</dbReference>
<dbReference type="AlphaFoldDB" id="A0A9D2RDF1"/>
<dbReference type="CDD" id="cd00082">
    <property type="entry name" value="HisKA"/>
    <property type="match status" value="1"/>
</dbReference>
<comment type="caution">
    <text evidence="9">The sequence shown here is derived from an EMBL/GenBank/DDBJ whole genome shotgun (WGS) entry which is preliminary data.</text>
</comment>
<dbReference type="InterPro" id="IPR036097">
    <property type="entry name" value="HisK_dim/P_sf"/>
</dbReference>
<protein>
    <recommendedName>
        <fullName evidence="3">histidine kinase</fullName>
        <ecNumber evidence="3">2.7.13.3</ecNumber>
    </recommendedName>
</protein>
<dbReference type="SUPFAM" id="SSF47384">
    <property type="entry name" value="Homodimeric domain of signal transducing histidine kinase"/>
    <property type="match status" value="1"/>
</dbReference>
<dbReference type="GO" id="GO:0004721">
    <property type="term" value="F:phosphoprotein phosphatase activity"/>
    <property type="evidence" value="ECO:0007669"/>
    <property type="project" value="TreeGrafter"/>
</dbReference>
<dbReference type="GO" id="GO:0000155">
    <property type="term" value="F:phosphorelay sensor kinase activity"/>
    <property type="evidence" value="ECO:0007669"/>
    <property type="project" value="InterPro"/>
</dbReference>
<evidence type="ECO:0000256" key="5">
    <source>
        <dbReference type="ARBA" id="ARBA00022679"/>
    </source>
</evidence>
<reference evidence="9" key="1">
    <citation type="journal article" date="2021" name="PeerJ">
        <title>Extensive microbial diversity within the chicken gut microbiome revealed by metagenomics and culture.</title>
        <authorList>
            <person name="Gilroy R."/>
            <person name="Ravi A."/>
            <person name="Getino M."/>
            <person name="Pursley I."/>
            <person name="Horton D.L."/>
            <person name="Alikhan N.F."/>
            <person name="Baker D."/>
            <person name="Gharbi K."/>
            <person name="Hall N."/>
            <person name="Watson M."/>
            <person name="Adriaenssens E.M."/>
            <person name="Foster-Nyarko E."/>
            <person name="Jarju S."/>
            <person name="Secka A."/>
            <person name="Antonio M."/>
            <person name="Oren A."/>
            <person name="Chaudhuri R.R."/>
            <person name="La Ragione R."/>
            <person name="Hildebrand F."/>
            <person name="Pallen M.J."/>
        </authorList>
    </citation>
    <scope>NUCLEOTIDE SEQUENCE</scope>
    <source>
        <strain evidence="9">ChiW19-6364</strain>
    </source>
</reference>
<name>A0A9D2RDF1_9FIRM</name>
<evidence type="ECO:0000256" key="1">
    <source>
        <dbReference type="ARBA" id="ARBA00000085"/>
    </source>
</evidence>
<evidence type="ECO:0000256" key="3">
    <source>
        <dbReference type="ARBA" id="ARBA00012438"/>
    </source>
</evidence>
<dbReference type="Pfam" id="PF02518">
    <property type="entry name" value="HATPase_c"/>
    <property type="match status" value="1"/>
</dbReference>
<evidence type="ECO:0000313" key="9">
    <source>
        <dbReference type="EMBL" id="HJD40356.1"/>
    </source>
</evidence>
<dbReference type="InterPro" id="IPR036890">
    <property type="entry name" value="HATPase_C_sf"/>
</dbReference>
<dbReference type="PANTHER" id="PTHR45453:SF1">
    <property type="entry name" value="PHOSPHATE REGULON SENSOR PROTEIN PHOR"/>
    <property type="match status" value="1"/>
</dbReference>
<evidence type="ECO:0000256" key="6">
    <source>
        <dbReference type="ARBA" id="ARBA00022777"/>
    </source>
</evidence>
<proteinExistence type="predicted"/>
<dbReference type="GO" id="GO:0016036">
    <property type="term" value="P:cellular response to phosphate starvation"/>
    <property type="evidence" value="ECO:0007669"/>
    <property type="project" value="TreeGrafter"/>
</dbReference>
<dbReference type="SUPFAM" id="SSF55874">
    <property type="entry name" value="ATPase domain of HSP90 chaperone/DNA topoisomerase II/histidine kinase"/>
    <property type="match status" value="1"/>
</dbReference>
<dbReference type="EC" id="2.7.13.3" evidence="3"/>
<dbReference type="Proteomes" id="UP000823850">
    <property type="component" value="Unassembled WGS sequence"/>
</dbReference>
<dbReference type="GO" id="GO:0005886">
    <property type="term" value="C:plasma membrane"/>
    <property type="evidence" value="ECO:0007669"/>
    <property type="project" value="TreeGrafter"/>
</dbReference>
<gene>
    <name evidence="9" type="ORF">H9913_10040</name>
</gene>
<dbReference type="SMART" id="SM00387">
    <property type="entry name" value="HATPase_c"/>
    <property type="match status" value="1"/>
</dbReference>
<comment type="catalytic activity">
    <reaction evidence="1">
        <text>ATP + protein L-histidine = ADP + protein N-phospho-L-histidine.</text>
        <dbReference type="EC" id="2.7.13.3"/>
    </reaction>
</comment>
<keyword evidence="6 9" id="KW-0418">Kinase</keyword>
<dbReference type="SMART" id="SM00388">
    <property type="entry name" value="HisKA"/>
    <property type="match status" value="1"/>
</dbReference>
<reference evidence="9" key="2">
    <citation type="submission" date="2021-04" db="EMBL/GenBank/DDBJ databases">
        <authorList>
            <person name="Gilroy R."/>
        </authorList>
    </citation>
    <scope>NUCLEOTIDE SEQUENCE</scope>
    <source>
        <strain evidence="9">ChiW19-6364</strain>
    </source>
</reference>
<feature type="domain" description="Histidine kinase" evidence="8">
    <location>
        <begin position="88"/>
        <end position="281"/>
    </location>
</feature>
<evidence type="ECO:0000313" key="10">
    <source>
        <dbReference type="Proteomes" id="UP000823850"/>
    </source>
</evidence>
<dbReference type="InterPro" id="IPR005467">
    <property type="entry name" value="His_kinase_dom"/>
</dbReference>
<dbReference type="PROSITE" id="PS50109">
    <property type="entry name" value="HIS_KIN"/>
    <property type="match status" value="1"/>
</dbReference>
<sequence length="306" mass="35897">MKILICFLILIIIIQGILFWKFQRQVGDICRQLRFLLKNDSNMLVTGYTGFGGLKELMEVLNQLLMDRKKERKKYLEKEQMISDTYTNLSHDIRTPLTSLDGYFQLLEQCDDREEQKHYMAIIQERIHSLKEMLEELFLFTKLKNDSFHLELKPCCVNQVLKQTIFSYYDEWTGKGIQPEIRITDQLLYIEGNEAALHRMFQNVIKNALDHGAKGIGLSLEKKEGKSLIRIWNEVRDPEKIDPEKVFERFYKADEARSKTSSGLGLSIAKEFADQMHGQIRARLEGRIFYIEICFNINKKGSKINL</sequence>
<organism evidence="9 10">
    <name type="scientific">Candidatus Blautia stercoripullorum</name>
    <dbReference type="NCBI Taxonomy" id="2838502"/>
    <lineage>
        <taxon>Bacteria</taxon>
        <taxon>Bacillati</taxon>
        <taxon>Bacillota</taxon>
        <taxon>Clostridia</taxon>
        <taxon>Lachnospirales</taxon>
        <taxon>Lachnospiraceae</taxon>
        <taxon>Blautia</taxon>
    </lineage>
</organism>
<evidence type="ECO:0000256" key="2">
    <source>
        <dbReference type="ARBA" id="ARBA00004370"/>
    </source>
</evidence>
<comment type="subcellular location">
    <subcellularLocation>
        <location evidence="2">Membrane</location>
    </subcellularLocation>
</comment>
<dbReference type="InterPro" id="IPR003594">
    <property type="entry name" value="HATPase_dom"/>
</dbReference>
<evidence type="ECO:0000256" key="4">
    <source>
        <dbReference type="ARBA" id="ARBA00022553"/>
    </source>
</evidence>
<dbReference type="Pfam" id="PF00512">
    <property type="entry name" value="HisKA"/>
    <property type="match status" value="1"/>
</dbReference>